<dbReference type="PATRIC" id="fig|579138.3.peg.202"/>
<protein>
    <recommendedName>
        <fullName evidence="3">tRNA threonylcarbamoyladenosine biosynthesis protein TsaE</fullName>
    </recommendedName>
    <alternativeName>
        <fullName evidence="10">t(6)A37 threonylcarbamoyladenosine biosynthesis protein TsaE</fullName>
    </alternativeName>
</protein>
<dbReference type="STRING" id="579138.Zymop_0188"/>
<dbReference type="Gene3D" id="3.40.50.300">
    <property type="entry name" value="P-loop containing nucleotide triphosphate hydrolases"/>
    <property type="match status" value="1"/>
</dbReference>
<reference evidence="11 12" key="1">
    <citation type="journal article" date="2011" name="J. Bacteriol.">
        <title>Genome sequence of the ethanol-producing Zymomonas mobilis subsp. pomaceae lectotype strain ATCC 29192.</title>
        <authorList>
            <person name="Kouvelis V.N."/>
            <person name="Davenport K.W."/>
            <person name="Brettin T.S."/>
            <person name="Bruce D."/>
            <person name="Detter C."/>
            <person name="Han C.S."/>
            <person name="Nolan M."/>
            <person name="Tapia R."/>
            <person name="Damoulaki A."/>
            <person name="Kyrpides N.C."/>
            <person name="Typas M.A."/>
            <person name="Pappas K.M."/>
        </authorList>
    </citation>
    <scope>NUCLEOTIDE SEQUENCE [LARGE SCALE GENOMIC DNA]</scope>
    <source>
        <strain evidence="12">ATCC 29192 / DSM 22645 / JCM 10191 / CCUG 17912 / NBRC 13757 / NCIMB 11200 / NRRL B-4491 / Barker I</strain>
    </source>
</reference>
<proteinExistence type="inferred from homology"/>
<keyword evidence="6" id="KW-0479">Metal-binding</keyword>
<evidence type="ECO:0000256" key="8">
    <source>
        <dbReference type="ARBA" id="ARBA00022840"/>
    </source>
</evidence>
<dbReference type="GO" id="GO:0005524">
    <property type="term" value="F:ATP binding"/>
    <property type="evidence" value="ECO:0007669"/>
    <property type="project" value="UniProtKB-KW"/>
</dbReference>
<comment type="subcellular location">
    <subcellularLocation>
        <location evidence="1">Cytoplasm</location>
    </subcellularLocation>
</comment>
<dbReference type="GO" id="GO:0005737">
    <property type="term" value="C:cytoplasm"/>
    <property type="evidence" value="ECO:0007669"/>
    <property type="project" value="UniProtKB-SubCell"/>
</dbReference>
<dbReference type="GO" id="GO:0046872">
    <property type="term" value="F:metal ion binding"/>
    <property type="evidence" value="ECO:0007669"/>
    <property type="project" value="UniProtKB-KW"/>
</dbReference>
<keyword evidence="4" id="KW-0963">Cytoplasm</keyword>
<evidence type="ECO:0000256" key="7">
    <source>
        <dbReference type="ARBA" id="ARBA00022741"/>
    </source>
</evidence>
<evidence type="ECO:0000256" key="1">
    <source>
        <dbReference type="ARBA" id="ARBA00004496"/>
    </source>
</evidence>
<dbReference type="HOGENOM" id="CLU_087829_2_1_5"/>
<name>F8EU11_ZYMMT</name>
<evidence type="ECO:0000256" key="4">
    <source>
        <dbReference type="ARBA" id="ARBA00022490"/>
    </source>
</evidence>
<evidence type="ECO:0000256" key="2">
    <source>
        <dbReference type="ARBA" id="ARBA00007599"/>
    </source>
</evidence>
<dbReference type="AlphaFoldDB" id="F8EU11"/>
<dbReference type="eggNOG" id="COG0802">
    <property type="taxonomic scope" value="Bacteria"/>
</dbReference>
<keyword evidence="5" id="KW-0819">tRNA processing</keyword>
<comment type="similarity">
    <text evidence="2">Belongs to the TsaE family.</text>
</comment>
<evidence type="ECO:0000256" key="5">
    <source>
        <dbReference type="ARBA" id="ARBA00022694"/>
    </source>
</evidence>
<evidence type="ECO:0000256" key="9">
    <source>
        <dbReference type="ARBA" id="ARBA00022842"/>
    </source>
</evidence>
<gene>
    <name evidence="11" type="ordered locus">Zymop_0188</name>
</gene>
<keyword evidence="7" id="KW-0547">Nucleotide-binding</keyword>
<accession>F8EU11</accession>
<dbReference type="PANTHER" id="PTHR33540:SF2">
    <property type="entry name" value="TRNA THREONYLCARBAMOYLADENOSINE BIOSYNTHESIS PROTEIN TSAE"/>
    <property type="match status" value="1"/>
</dbReference>
<sequence length="155" mass="17615">MIEQEIILKDAVETEQVGHYLGQQLKIGDVITLSGDLGSGKTSLARGVLAELGLEEEAPSPSFALMIAYEPPEIILPVAHVDLYRLDNAADIRELGLDEFGMEGILLIEWPERLGDTLEHLWPQSLRLHFDILENNMRRLTWQAPHDWEKRWPPL</sequence>
<dbReference type="RefSeq" id="WP_013933491.1">
    <property type="nucleotide sequence ID" value="NC_015709.1"/>
</dbReference>
<dbReference type="KEGG" id="zmp:Zymop_0188"/>
<evidence type="ECO:0000313" key="12">
    <source>
        <dbReference type="Proteomes" id="UP000000491"/>
    </source>
</evidence>
<dbReference type="Pfam" id="PF02367">
    <property type="entry name" value="TsaE"/>
    <property type="match status" value="1"/>
</dbReference>
<dbReference type="NCBIfam" id="TIGR00150">
    <property type="entry name" value="T6A_YjeE"/>
    <property type="match status" value="1"/>
</dbReference>
<dbReference type="InterPro" id="IPR003442">
    <property type="entry name" value="T6A_TsaE"/>
</dbReference>
<evidence type="ECO:0000256" key="3">
    <source>
        <dbReference type="ARBA" id="ARBA00019010"/>
    </source>
</evidence>
<evidence type="ECO:0000313" key="11">
    <source>
        <dbReference type="EMBL" id="AEI37091.1"/>
    </source>
</evidence>
<keyword evidence="8" id="KW-0067">ATP-binding</keyword>
<evidence type="ECO:0000256" key="6">
    <source>
        <dbReference type="ARBA" id="ARBA00022723"/>
    </source>
</evidence>
<dbReference type="SUPFAM" id="SSF52540">
    <property type="entry name" value="P-loop containing nucleoside triphosphate hydrolases"/>
    <property type="match status" value="1"/>
</dbReference>
<dbReference type="InterPro" id="IPR027417">
    <property type="entry name" value="P-loop_NTPase"/>
</dbReference>
<dbReference type="PANTHER" id="PTHR33540">
    <property type="entry name" value="TRNA THREONYLCARBAMOYLADENOSINE BIOSYNTHESIS PROTEIN TSAE"/>
    <property type="match status" value="1"/>
</dbReference>
<dbReference type="EMBL" id="CP002865">
    <property type="protein sequence ID" value="AEI37091.1"/>
    <property type="molecule type" value="Genomic_DNA"/>
</dbReference>
<dbReference type="GO" id="GO:0002949">
    <property type="term" value="P:tRNA threonylcarbamoyladenosine modification"/>
    <property type="evidence" value="ECO:0007669"/>
    <property type="project" value="InterPro"/>
</dbReference>
<evidence type="ECO:0000256" key="10">
    <source>
        <dbReference type="ARBA" id="ARBA00032441"/>
    </source>
</evidence>
<keyword evidence="9" id="KW-0460">Magnesium</keyword>
<organism evidence="11 12">
    <name type="scientific">Zymomonas mobilis subsp. pomaceae (strain ATCC 29192 / DSM 22645 / JCM 10191 / CCUG 17912 / NBRC 13757 / NCIMB 11200 / NRRL B-4491 / Barker I)</name>
    <dbReference type="NCBI Taxonomy" id="579138"/>
    <lineage>
        <taxon>Bacteria</taxon>
        <taxon>Pseudomonadati</taxon>
        <taxon>Pseudomonadota</taxon>
        <taxon>Alphaproteobacteria</taxon>
        <taxon>Sphingomonadales</taxon>
        <taxon>Zymomonadaceae</taxon>
        <taxon>Zymomonas</taxon>
    </lineage>
</organism>
<dbReference type="Proteomes" id="UP000000491">
    <property type="component" value="Chromosome"/>
</dbReference>